<dbReference type="SUPFAM" id="SSF55874">
    <property type="entry name" value="ATPase domain of HSP90 chaperone/DNA topoisomerase II/histidine kinase"/>
    <property type="match status" value="1"/>
</dbReference>
<dbReference type="SUPFAM" id="SSF47384">
    <property type="entry name" value="Homodimeric domain of signal transducing histidine kinase"/>
    <property type="match status" value="1"/>
</dbReference>
<dbReference type="InterPro" id="IPR036097">
    <property type="entry name" value="HisK_dim/P_sf"/>
</dbReference>
<dbReference type="PRINTS" id="PR00344">
    <property type="entry name" value="BCTRLSENSOR"/>
</dbReference>
<dbReference type="RefSeq" id="WP_085492441.1">
    <property type="nucleotide sequence ID" value="NZ_FXAZ01000001.1"/>
</dbReference>
<sequence length="467" mass="53819">MRRRLPSLTLSTQAWLLVLLMSLSFVLIASLYTGFRYVWDRELHQYKQQLAKEQSYHLLYTIRERLKHATEQAERLALFQEASQHFSVPIQYTGPNREDLYINLLDPQWQARPSIYATEVPVVIDGQLEGYLMTYYDMEQASYSPALQVLEQQYQLRSKQLLIASILAVLLVCTGLAWRISRSIRTTARLAESIVIDNRPIPLKVHGTEELKIMITAINTLMNQFERHEAWRNQLMQDLTHELRTPLTAVLSHLDAIIDGIYPLTTEHIQRILVDIERLYRLVEDMEKLSEAEGAQFELNKQEVNLSRLVQNIYEGFLFLSRDKEIQFEFVPSRTPCMLLVDPDRMMQILSNVMYNAIKYTPRGGHIQVGLLHQNGSIYVFCKDTGMGIAAEDLTRVFDRFYRTDKSRSRDSGGLGVGLSIAKALVEAHQGEIWCESKLGEGSTFWIRLPSHPLSILEQNRQSLTAG</sequence>
<dbReference type="InterPro" id="IPR005467">
    <property type="entry name" value="His_kinase_dom"/>
</dbReference>
<dbReference type="InterPro" id="IPR036890">
    <property type="entry name" value="HATPase_C_sf"/>
</dbReference>
<evidence type="ECO:0000256" key="9">
    <source>
        <dbReference type="ARBA" id="ARBA00023012"/>
    </source>
</evidence>
<proteinExistence type="predicted"/>
<keyword evidence="5" id="KW-0808">Transferase</keyword>
<dbReference type="PANTHER" id="PTHR45453:SF1">
    <property type="entry name" value="PHOSPHATE REGULON SENSOR PROTEIN PHOR"/>
    <property type="match status" value="1"/>
</dbReference>
<keyword evidence="6" id="KW-0547">Nucleotide-binding</keyword>
<gene>
    <name evidence="12" type="ORF">SAMN06295960_0132</name>
</gene>
<accession>A0A1X7I5W5</accession>
<dbReference type="GO" id="GO:0016036">
    <property type="term" value="P:cellular response to phosphate starvation"/>
    <property type="evidence" value="ECO:0007669"/>
    <property type="project" value="TreeGrafter"/>
</dbReference>
<dbReference type="GO" id="GO:0000155">
    <property type="term" value="F:phosphorelay sensor kinase activity"/>
    <property type="evidence" value="ECO:0007669"/>
    <property type="project" value="InterPro"/>
</dbReference>
<dbReference type="PROSITE" id="PS50109">
    <property type="entry name" value="HIS_KIN"/>
    <property type="match status" value="1"/>
</dbReference>
<dbReference type="SMART" id="SM00387">
    <property type="entry name" value="HATPase_c"/>
    <property type="match status" value="1"/>
</dbReference>
<keyword evidence="13" id="KW-1185">Reference proteome</keyword>
<dbReference type="CDD" id="cd00082">
    <property type="entry name" value="HisKA"/>
    <property type="match status" value="1"/>
</dbReference>
<dbReference type="STRING" id="1852522.SAMN06295960_0132"/>
<evidence type="ECO:0000313" key="13">
    <source>
        <dbReference type="Proteomes" id="UP000193834"/>
    </source>
</evidence>
<dbReference type="InterPro" id="IPR004358">
    <property type="entry name" value="Sig_transdc_His_kin-like_C"/>
</dbReference>
<dbReference type="GO" id="GO:0004721">
    <property type="term" value="F:phosphoprotein phosphatase activity"/>
    <property type="evidence" value="ECO:0007669"/>
    <property type="project" value="TreeGrafter"/>
</dbReference>
<dbReference type="EC" id="2.7.13.3" evidence="3"/>
<dbReference type="Pfam" id="PF00512">
    <property type="entry name" value="HisKA"/>
    <property type="match status" value="1"/>
</dbReference>
<dbReference type="FunFam" id="3.30.565.10:FF:000006">
    <property type="entry name" value="Sensor histidine kinase WalK"/>
    <property type="match status" value="1"/>
</dbReference>
<dbReference type="Pfam" id="PF02518">
    <property type="entry name" value="HATPase_c"/>
    <property type="match status" value="1"/>
</dbReference>
<evidence type="ECO:0000256" key="10">
    <source>
        <dbReference type="SAM" id="Phobius"/>
    </source>
</evidence>
<evidence type="ECO:0000256" key="1">
    <source>
        <dbReference type="ARBA" id="ARBA00000085"/>
    </source>
</evidence>
<reference evidence="12 13" key="1">
    <citation type="submission" date="2017-04" db="EMBL/GenBank/DDBJ databases">
        <authorList>
            <person name="Afonso C.L."/>
            <person name="Miller P.J."/>
            <person name="Scott M.A."/>
            <person name="Spackman E."/>
            <person name="Goraichik I."/>
            <person name="Dimitrov K.M."/>
            <person name="Suarez D.L."/>
            <person name="Swayne D.E."/>
        </authorList>
    </citation>
    <scope>NUCLEOTIDE SEQUENCE [LARGE SCALE GENOMIC DNA]</scope>
    <source>
        <strain evidence="12 13">11</strain>
    </source>
</reference>
<dbReference type="GO" id="GO:0005524">
    <property type="term" value="F:ATP binding"/>
    <property type="evidence" value="ECO:0007669"/>
    <property type="project" value="UniProtKB-KW"/>
</dbReference>
<evidence type="ECO:0000256" key="6">
    <source>
        <dbReference type="ARBA" id="ARBA00022741"/>
    </source>
</evidence>
<name>A0A1X7I5W5_9BACL</name>
<dbReference type="Gene3D" id="3.30.565.10">
    <property type="entry name" value="Histidine kinase-like ATPase, C-terminal domain"/>
    <property type="match status" value="1"/>
</dbReference>
<evidence type="ECO:0000256" key="7">
    <source>
        <dbReference type="ARBA" id="ARBA00022777"/>
    </source>
</evidence>
<evidence type="ECO:0000256" key="2">
    <source>
        <dbReference type="ARBA" id="ARBA00004651"/>
    </source>
</evidence>
<organism evidence="12 13">
    <name type="scientific">Paenibacillus aquistagni</name>
    <dbReference type="NCBI Taxonomy" id="1852522"/>
    <lineage>
        <taxon>Bacteria</taxon>
        <taxon>Bacillati</taxon>
        <taxon>Bacillota</taxon>
        <taxon>Bacilli</taxon>
        <taxon>Bacillales</taxon>
        <taxon>Paenibacillaceae</taxon>
        <taxon>Paenibacillus</taxon>
    </lineage>
</organism>
<evidence type="ECO:0000259" key="11">
    <source>
        <dbReference type="PROSITE" id="PS50109"/>
    </source>
</evidence>
<keyword evidence="7 12" id="KW-0418">Kinase</keyword>
<keyword evidence="4" id="KW-0597">Phosphoprotein</keyword>
<dbReference type="Proteomes" id="UP000193834">
    <property type="component" value="Unassembled WGS sequence"/>
</dbReference>
<comment type="catalytic activity">
    <reaction evidence="1">
        <text>ATP + protein L-histidine = ADP + protein N-phospho-L-histidine.</text>
        <dbReference type="EC" id="2.7.13.3"/>
    </reaction>
</comment>
<evidence type="ECO:0000256" key="5">
    <source>
        <dbReference type="ARBA" id="ARBA00022679"/>
    </source>
</evidence>
<keyword evidence="8" id="KW-0067">ATP-binding</keyword>
<keyword evidence="10" id="KW-0472">Membrane</keyword>
<evidence type="ECO:0000313" key="12">
    <source>
        <dbReference type="EMBL" id="SMG09416.1"/>
    </source>
</evidence>
<feature type="transmembrane region" description="Helical" evidence="10">
    <location>
        <begin position="161"/>
        <end position="180"/>
    </location>
</feature>
<dbReference type="SMART" id="SM00388">
    <property type="entry name" value="HisKA"/>
    <property type="match status" value="1"/>
</dbReference>
<feature type="transmembrane region" description="Helical" evidence="10">
    <location>
        <begin position="14"/>
        <end position="39"/>
    </location>
</feature>
<evidence type="ECO:0000256" key="4">
    <source>
        <dbReference type="ARBA" id="ARBA00022553"/>
    </source>
</evidence>
<keyword evidence="10" id="KW-1133">Transmembrane helix</keyword>
<dbReference type="CDD" id="cd00075">
    <property type="entry name" value="HATPase"/>
    <property type="match status" value="1"/>
</dbReference>
<dbReference type="AlphaFoldDB" id="A0A1X7I5W5"/>
<dbReference type="GO" id="GO:0005886">
    <property type="term" value="C:plasma membrane"/>
    <property type="evidence" value="ECO:0007669"/>
    <property type="project" value="UniProtKB-SubCell"/>
</dbReference>
<comment type="subcellular location">
    <subcellularLocation>
        <location evidence="2">Cell membrane</location>
        <topology evidence="2">Multi-pass membrane protein</topology>
    </subcellularLocation>
</comment>
<protein>
    <recommendedName>
        <fullName evidence="3">histidine kinase</fullName>
        <ecNumber evidence="3">2.7.13.3</ecNumber>
    </recommendedName>
</protein>
<dbReference type="InterPro" id="IPR003661">
    <property type="entry name" value="HisK_dim/P_dom"/>
</dbReference>
<dbReference type="PANTHER" id="PTHR45453">
    <property type="entry name" value="PHOSPHATE REGULON SENSOR PROTEIN PHOR"/>
    <property type="match status" value="1"/>
</dbReference>
<dbReference type="OrthoDB" id="9813151at2"/>
<evidence type="ECO:0000256" key="8">
    <source>
        <dbReference type="ARBA" id="ARBA00022840"/>
    </source>
</evidence>
<feature type="domain" description="Histidine kinase" evidence="11">
    <location>
        <begin position="238"/>
        <end position="453"/>
    </location>
</feature>
<dbReference type="Gene3D" id="1.10.287.130">
    <property type="match status" value="1"/>
</dbReference>
<evidence type="ECO:0000256" key="3">
    <source>
        <dbReference type="ARBA" id="ARBA00012438"/>
    </source>
</evidence>
<dbReference type="EMBL" id="FXAZ01000001">
    <property type="protein sequence ID" value="SMG09416.1"/>
    <property type="molecule type" value="Genomic_DNA"/>
</dbReference>
<keyword evidence="10" id="KW-0812">Transmembrane</keyword>
<dbReference type="InterPro" id="IPR003594">
    <property type="entry name" value="HATPase_dom"/>
</dbReference>
<dbReference type="InterPro" id="IPR050351">
    <property type="entry name" value="BphY/WalK/GraS-like"/>
</dbReference>
<keyword evidence="9" id="KW-0902">Two-component regulatory system</keyword>